<feature type="coiled-coil region" evidence="1">
    <location>
        <begin position="478"/>
        <end position="505"/>
    </location>
</feature>
<proteinExistence type="predicted"/>
<sequence length="844" mass="95580">MRNDDVSEGSRELVDLSAEAISSLGIHLSQIGQIISKSSLPPTRGDRSAAHKLKEKLEMYQGYTDEVQRRRLDLEQKMADDFARLKAWRAQSGTEGKGLVEELEALYGKVRQQEKEMKKKQQQIEEEQAKVQELEEAVALRERKWDSLAEDYGKKLAKMRREIVERGGLCSWLQCAFDEIRFKWKAAEEKEKLKIEHHQRMRKARAQARLDVIQRERKKRLMQACMVALQEESIEGRHEKHLEELRRRHDDEILVMNAQLAQALGDEEKAKELVQEQVRRIEEARQLQAEAERAAKLAQRDAREARQERDKANQQRLEAEEAKRVAEGERDAALKAQEDAEASEAYAKQQADVFQQARIKAEMRQRKAEEQVRKKQRKVQSLQRMLAEIGAESDSDAPPDERAPAFFVNEDGTKVPRPRTRKERMGMAYREAESARYELRLGMAAMLDRDSSNEVRIERLKDQVACLFKEVQVVRSSNESLKVENAQAFERAAQAEDDAQQARARAALVETGVLPEKPFRLFVKLKAMQRDVKDALQAKLGIPAKEQRLLLGNEEPDAASLLSPIAGGLEVSLLRSIPKLSPESWAYWAQTLQEDGMELMFAPEEVQADRELVVLAVQRCGDALALAAEELRGDRDVAMAAVSKNGLALSFVSLVLKADKELVLQAVRQNGLALRYASAELQRDHDVALAALEQNGYVIAEPTFDASLREDAELAHAAVSYDGCTLKHVGPDLRKDRQVVLAAVKSNGNAIQWADARFRSDREVMLAAVRYHGTLLRCASEALRNDRQVVHQAILGHGYALSYASETLRSDPELVSLASRPHCHIPIRLEAGKMVYIQDGDERR</sequence>
<evidence type="ECO:0000256" key="2">
    <source>
        <dbReference type="SAM" id="MobiDB-lite"/>
    </source>
</evidence>
<protein>
    <submittedName>
        <fullName evidence="4">HCBT2 protein</fullName>
    </submittedName>
</protein>
<feature type="domain" description="DUF4116" evidence="3">
    <location>
        <begin position="592"/>
        <end position="632"/>
    </location>
</feature>
<gene>
    <name evidence="4" type="primary">HCBT2</name>
    <name evidence="4" type="ORF">SPIL2461_LOCUS7714</name>
</gene>
<name>A0A812NQB3_SYMPI</name>
<dbReference type="InterPro" id="IPR025197">
    <property type="entry name" value="DUF4116"/>
</dbReference>
<dbReference type="AlphaFoldDB" id="A0A812NQB3"/>
<keyword evidence="1" id="KW-0175">Coiled coil</keyword>
<accession>A0A812NQB3</accession>
<feature type="region of interest" description="Disordered" evidence="2">
    <location>
        <begin position="296"/>
        <end position="343"/>
    </location>
</feature>
<feature type="coiled-coil region" evidence="1">
    <location>
        <begin position="100"/>
        <end position="144"/>
    </location>
</feature>
<evidence type="ECO:0000259" key="3">
    <source>
        <dbReference type="Pfam" id="PF13475"/>
    </source>
</evidence>
<dbReference type="EMBL" id="CAJNIZ010012225">
    <property type="protein sequence ID" value="CAE7331687.1"/>
    <property type="molecule type" value="Genomic_DNA"/>
</dbReference>
<feature type="domain" description="DUF4116" evidence="3">
    <location>
        <begin position="761"/>
        <end position="809"/>
    </location>
</feature>
<dbReference type="OrthoDB" id="417450at2759"/>
<reference evidence="4" key="1">
    <citation type="submission" date="2021-02" db="EMBL/GenBank/DDBJ databases">
        <authorList>
            <person name="Dougan E. K."/>
            <person name="Rhodes N."/>
            <person name="Thang M."/>
            <person name="Chan C."/>
        </authorList>
    </citation>
    <scope>NUCLEOTIDE SEQUENCE</scope>
</reference>
<evidence type="ECO:0000313" key="4">
    <source>
        <dbReference type="EMBL" id="CAE7331687.1"/>
    </source>
</evidence>
<comment type="caution">
    <text evidence="4">The sequence shown here is derived from an EMBL/GenBank/DDBJ whole genome shotgun (WGS) entry which is preliminary data.</text>
</comment>
<evidence type="ECO:0000313" key="5">
    <source>
        <dbReference type="Proteomes" id="UP000649617"/>
    </source>
</evidence>
<evidence type="ECO:0000256" key="1">
    <source>
        <dbReference type="SAM" id="Coils"/>
    </source>
</evidence>
<organism evidence="4 5">
    <name type="scientific">Symbiodinium pilosum</name>
    <name type="common">Dinoflagellate</name>
    <dbReference type="NCBI Taxonomy" id="2952"/>
    <lineage>
        <taxon>Eukaryota</taxon>
        <taxon>Sar</taxon>
        <taxon>Alveolata</taxon>
        <taxon>Dinophyceae</taxon>
        <taxon>Suessiales</taxon>
        <taxon>Symbiodiniaceae</taxon>
        <taxon>Symbiodinium</taxon>
    </lineage>
</organism>
<dbReference type="Pfam" id="PF13475">
    <property type="entry name" value="DUF4116"/>
    <property type="match status" value="4"/>
</dbReference>
<feature type="compositionally biased region" description="Basic and acidic residues" evidence="2">
    <location>
        <begin position="296"/>
        <end position="338"/>
    </location>
</feature>
<dbReference type="Proteomes" id="UP000649617">
    <property type="component" value="Unassembled WGS sequence"/>
</dbReference>
<feature type="domain" description="DUF4116" evidence="3">
    <location>
        <begin position="634"/>
        <end position="682"/>
    </location>
</feature>
<feature type="coiled-coil region" evidence="1">
    <location>
        <begin position="358"/>
        <end position="392"/>
    </location>
</feature>
<keyword evidence="5" id="KW-1185">Reference proteome</keyword>
<feature type="domain" description="DUF4116" evidence="3">
    <location>
        <begin position="713"/>
        <end position="759"/>
    </location>
</feature>